<dbReference type="EMBL" id="CADILD010000002">
    <property type="protein sequence ID" value="CAB3890290.1"/>
    <property type="molecule type" value="Genomic_DNA"/>
</dbReference>
<proteinExistence type="predicted"/>
<evidence type="ECO:0000313" key="3">
    <source>
        <dbReference type="Proteomes" id="UP000494105"/>
    </source>
</evidence>
<keyword evidence="1" id="KW-0812">Transmembrane</keyword>
<feature type="transmembrane region" description="Helical" evidence="1">
    <location>
        <begin position="51"/>
        <end position="74"/>
    </location>
</feature>
<organism evidence="2 3">
    <name type="scientific">Achromobacter piechaudii</name>
    <dbReference type="NCBI Taxonomy" id="72556"/>
    <lineage>
        <taxon>Bacteria</taxon>
        <taxon>Pseudomonadati</taxon>
        <taxon>Pseudomonadota</taxon>
        <taxon>Betaproteobacteria</taxon>
        <taxon>Burkholderiales</taxon>
        <taxon>Alcaligenaceae</taxon>
        <taxon>Achromobacter</taxon>
    </lineage>
</organism>
<keyword evidence="1" id="KW-1133">Transmembrane helix</keyword>
<keyword evidence="1" id="KW-0472">Membrane</keyword>
<reference evidence="2 3" key="1">
    <citation type="submission" date="2020-04" db="EMBL/GenBank/DDBJ databases">
        <authorList>
            <person name="De Canck E."/>
        </authorList>
    </citation>
    <scope>NUCLEOTIDE SEQUENCE [LARGE SCALE GENOMIC DNA]</scope>
    <source>
        <strain evidence="2 3">LMG 1861</strain>
    </source>
</reference>
<protein>
    <submittedName>
        <fullName evidence="2">Uncharacterized protein</fullName>
    </submittedName>
</protein>
<dbReference type="AlphaFoldDB" id="A0A6S7DEC5"/>
<dbReference type="RefSeq" id="WP_175129182.1">
    <property type="nucleotide sequence ID" value="NZ_CADILD010000002.1"/>
</dbReference>
<dbReference type="Proteomes" id="UP000494105">
    <property type="component" value="Unassembled WGS sequence"/>
</dbReference>
<name>A0A6S7DEC5_9BURK</name>
<accession>A0A6S7DEC5</accession>
<gene>
    <name evidence="2" type="ORF">LMG1861_03766</name>
</gene>
<evidence type="ECO:0000313" key="2">
    <source>
        <dbReference type="EMBL" id="CAB3890290.1"/>
    </source>
</evidence>
<sequence length="78" mass="8262">MNAITATAPTARRRKVPSIAQAAGQLTNIIAPRDHAGRGNWSEDADIPASWAWAAGIGFAAFVLFGRQILGWLLSFAA</sequence>
<evidence type="ECO:0000256" key="1">
    <source>
        <dbReference type="SAM" id="Phobius"/>
    </source>
</evidence>